<organism evidence="1 2">
    <name type="scientific">Magallana gigas</name>
    <name type="common">Pacific oyster</name>
    <name type="synonym">Crassostrea gigas</name>
    <dbReference type="NCBI Taxonomy" id="29159"/>
    <lineage>
        <taxon>Eukaryota</taxon>
        <taxon>Metazoa</taxon>
        <taxon>Spiralia</taxon>
        <taxon>Lophotrochozoa</taxon>
        <taxon>Mollusca</taxon>
        <taxon>Bivalvia</taxon>
        <taxon>Autobranchia</taxon>
        <taxon>Pteriomorphia</taxon>
        <taxon>Ostreida</taxon>
        <taxon>Ostreoidea</taxon>
        <taxon>Ostreidae</taxon>
        <taxon>Magallana</taxon>
    </lineage>
</organism>
<keyword evidence="2" id="KW-1185">Reference proteome</keyword>
<dbReference type="Proteomes" id="UP000005408">
    <property type="component" value="Unassembled WGS sequence"/>
</dbReference>
<evidence type="ECO:0000313" key="1">
    <source>
        <dbReference type="EnsemblMetazoa" id="G15652.1:cds"/>
    </source>
</evidence>
<evidence type="ECO:0000313" key="2">
    <source>
        <dbReference type="Proteomes" id="UP000005408"/>
    </source>
</evidence>
<reference evidence="1" key="1">
    <citation type="submission" date="2022-08" db="UniProtKB">
        <authorList>
            <consortium name="EnsemblMetazoa"/>
        </authorList>
    </citation>
    <scope>IDENTIFICATION</scope>
    <source>
        <strain evidence="1">05x7-T-G4-1.051#20</strain>
    </source>
</reference>
<dbReference type="EnsemblMetazoa" id="G15652.1">
    <property type="protein sequence ID" value="G15652.1:cds"/>
    <property type="gene ID" value="G15652"/>
</dbReference>
<sequence length="67" mass="7674">MAANFDCVLMHGPPFSGSDVYYEKHFSGDHVKICPRSLFSSNQNYGLRDIVLNVQRCLKQLLKNRTI</sequence>
<protein>
    <submittedName>
        <fullName evidence="1">Uncharacterized protein</fullName>
    </submittedName>
</protein>
<dbReference type="AlphaFoldDB" id="A0A8W8ISG2"/>
<proteinExistence type="predicted"/>
<name>A0A8W8ISG2_MAGGI</name>
<accession>A0A8W8ISG2</accession>